<comment type="similarity">
    <text evidence="9">Belongs to the SecD/SecF family. SecF subfamily.</text>
</comment>
<dbReference type="HAMAP" id="MF_01464_B">
    <property type="entry name" value="SecF_B"/>
    <property type="match status" value="1"/>
</dbReference>
<dbReference type="Pfam" id="PF02355">
    <property type="entry name" value="SecD_SecF_C"/>
    <property type="match status" value="1"/>
</dbReference>
<dbReference type="PRINTS" id="PR01755">
    <property type="entry name" value="SECFTRNLCASE"/>
</dbReference>
<proteinExistence type="inferred from homology"/>
<evidence type="ECO:0000256" key="1">
    <source>
        <dbReference type="ARBA" id="ARBA00004651"/>
    </source>
</evidence>
<dbReference type="GO" id="GO:0005886">
    <property type="term" value="C:plasma membrane"/>
    <property type="evidence" value="ECO:0007669"/>
    <property type="project" value="UniProtKB-SubCell"/>
</dbReference>
<keyword evidence="6 9" id="KW-1133">Transmembrane helix</keyword>
<evidence type="ECO:0000256" key="5">
    <source>
        <dbReference type="ARBA" id="ARBA00022927"/>
    </source>
</evidence>
<accession>A0A511FB33</accession>
<dbReference type="Gene3D" id="1.20.1640.10">
    <property type="entry name" value="Multidrug efflux transporter AcrB transmembrane domain"/>
    <property type="match status" value="1"/>
</dbReference>
<feature type="transmembrane region" description="Helical" evidence="9">
    <location>
        <begin position="143"/>
        <end position="162"/>
    </location>
</feature>
<name>A0A511FB33_9CELL</name>
<dbReference type="InterPro" id="IPR022645">
    <property type="entry name" value="SecD/SecF_bac"/>
</dbReference>
<dbReference type="Proteomes" id="UP000564629">
    <property type="component" value="Unassembled WGS sequence"/>
</dbReference>
<dbReference type="EMBL" id="JACHDN010000001">
    <property type="protein sequence ID" value="MBB5474974.1"/>
    <property type="molecule type" value="Genomic_DNA"/>
</dbReference>
<dbReference type="EMBL" id="BJVQ01000001">
    <property type="protein sequence ID" value="GEL44998.1"/>
    <property type="molecule type" value="Genomic_DNA"/>
</dbReference>
<evidence type="ECO:0000256" key="7">
    <source>
        <dbReference type="ARBA" id="ARBA00023010"/>
    </source>
</evidence>
<feature type="domain" description="Protein export membrane protein SecD/SecF C-terminal" evidence="11">
    <location>
        <begin position="117"/>
        <end position="307"/>
    </location>
</feature>
<feature type="compositionally biased region" description="Acidic residues" evidence="10">
    <location>
        <begin position="333"/>
        <end position="342"/>
    </location>
</feature>
<dbReference type="GO" id="GO:0043952">
    <property type="term" value="P:protein transport by the Sec complex"/>
    <property type="evidence" value="ECO:0007669"/>
    <property type="project" value="UniProtKB-UniRule"/>
</dbReference>
<comment type="subcellular location">
    <subcellularLocation>
        <location evidence="1 9">Cell membrane</location>
        <topology evidence="1 9">Multi-pass membrane protein</topology>
    </subcellularLocation>
</comment>
<feature type="transmembrane region" description="Helical" evidence="9">
    <location>
        <begin position="195"/>
        <end position="216"/>
    </location>
</feature>
<dbReference type="RefSeq" id="WP_146831913.1">
    <property type="nucleotide sequence ID" value="NZ_BJVQ01000001.1"/>
</dbReference>
<organism evidence="12 14">
    <name type="scientific">Cellulomonas hominis</name>
    <dbReference type="NCBI Taxonomy" id="156981"/>
    <lineage>
        <taxon>Bacteria</taxon>
        <taxon>Bacillati</taxon>
        <taxon>Actinomycetota</taxon>
        <taxon>Actinomycetes</taxon>
        <taxon>Micrococcales</taxon>
        <taxon>Cellulomonadaceae</taxon>
        <taxon>Cellulomonas</taxon>
    </lineage>
</organism>
<reference evidence="13 15" key="2">
    <citation type="submission" date="2020-08" db="EMBL/GenBank/DDBJ databases">
        <title>Sequencing the genomes of 1000 actinobacteria strains.</title>
        <authorList>
            <person name="Klenk H.-P."/>
        </authorList>
    </citation>
    <scope>NUCLEOTIDE SEQUENCE [LARGE SCALE GENOMIC DNA]</scope>
    <source>
        <strain evidence="13 15">DSM 9581</strain>
    </source>
</reference>
<evidence type="ECO:0000256" key="4">
    <source>
        <dbReference type="ARBA" id="ARBA00022692"/>
    </source>
</evidence>
<keyword evidence="5 9" id="KW-0653">Protein transport</keyword>
<reference evidence="12 14" key="1">
    <citation type="submission" date="2019-07" db="EMBL/GenBank/DDBJ databases">
        <title>Whole genome shotgun sequence of Cellulomonas hominis NBRC 16055.</title>
        <authorList>
            <person name="Hosoyama A."/>
            <person name="Uohara A."/>
            <person name="Ohji S."/>
            <person name="Ichikawa N."/>
        </authorList>
    </citation>
    <scope>NUCLEOTIDE SEQUENCE [LARGE SCALE GENOMIC DNA]</scope>
    <source>
        <strain evidence="12 14">NBRC 16055</strain>
    </source>
</reference>
<gene>
    <name evidence="9 12" type="primary">secF</name>
    <name evidence="12" type="ORF">CHO01_01140</name>
    <name evidence="13" type="ORF">HNR08_003710</name>
</gene>
<keyword evidence="14" id="KW-1185">Reference proteome</keyword>
<dbReference type="OrthoDB" id="9774769at2"/>
<evidence type="ECO:0000259" key="11">
    <source>
        <dbReference type="Pfam" id="PF02355"/>
    </source>
</evidence>
<evidence type="ECO:0000313" key="13">
    <source>
        <dbReference type="EMBL" id="MBB5474974.1"/>
    </source>
</evidence>
<dbReference type="InterPro" id="IPR005665">
    <property type="entry name" value="SecF_bac"/>
</dbReference>
<dbReference type="PANTHER" id="PTHR30081:SF8">
    <property type="entry name" value="PROTEIN TRANSLOCASE SUBUNIT SECF"/>
    <property type="match status" value="1"/>
</dbReference>
<feature type="region of interest" description="Disordered" evidence="10">
    <location>
        <begin position="328"/>
        <end position="370"/>
    </location>
</feature>
<keyword evidence="7 9" id="KW-0811">Translocation</keyword>
<comment type="subunit">
    <text evidence="9">Forms a complex with SecD. Part of the essential Sec protein translocation apparatus which comprises SecA, SecYEG and auxiliary proteins SecDF. Other proteins may also be involved.</text>
</comment>
<evidence type="ECO:0000256" key="10">
    <source>
        <dbReference type="SAM" id="MobiDB-lite"/>
    </source>
</evidence>
<dbReference type="InterPro" id="IPR022646">
    <property type="entry name" value="SecD/SecF_CS"/>
</dbReference>
<evidence type="ECO:0000256" key="3">
    <source>
        <dbReference type="ARBA" id="ARBA00022475"/>
    </source>
</evidence>
<keyword evidence="4 9" id="KW-0812">Transmembrane</keyword>
<dbReference type="AlphaFoldDB" id="A0A511FB33"/>
<feature type="transmembrane region" description="Helical" evidence="9">
    <location>
        <begin position="169"/>
        <end position="189"/>
    </location>
</feature>
<feature type="transmembrane region" description="Helical" evidence="9">
    <location>
        <begin position="279"/>
        <end position="305"/>
    </location>
</feature>
<keyword evidence="2 9" id="KW-0813">Transport</keyword>
<evidence type="ECO:0000313" key="12">
    <source>
        <dbReference type="EMBL" id="GEL44998.1"/>
    </source>
</evidence>
<sequence>MAVNFAQWGNDLYTGRRSYDIVGKRRLWFSIAGILVVLSAIFLVKPGLQPGIEFRGGSEFTVSNASTTDQQPAIDAIAEIAPDEVPRVTNVGSAAIRIQTSELTNDQVEQVRTSLEEAYGVSEDEVASSFIGPTWGKDVTGKAVQSLVVFLVLVMVVLSVYFRNWRMAVAAIIALFHDLIVTVGVYAAVGWEVTPATVIGFLTILAYSIYDTVVVFDKVRENTTGVLEQTRSTYAERANLAVNQTLVRSINTSVVALLPVAGILFIGAFVLGAGTLRDIALALFVGMIVGAFSSVFLATPLEVALRERERPIKEHTAKVLAARARAAGAAPADGDEGGEDEPVAAARYTGQTRPGGHQGQGAQPRRKGRR</sequence>
<dbReference type="InterPro" id="IPR048634">
    <property type="entry name" value="SecD_SecF_C"/>
</dbReference>
<dbReference type="PANTHER" id="PTHR30081">
    <property type="entry name" value="PROTEIN-EXPORT MEMBRANE PROTEIN SEC"/>
    <property type="match status" value="1"/>
</dbReference>
<evidence type="ECO:0000313" key="14">
    <source>
        <dbReference type="Proteomes" id="UP000321723"/>
    </source>
</evidence>
<evidence type="ECO:0000256" key="9">
    <source>
        <dbReference type="HAMAP-Rule" id="MF_01464"/>
    </source>
</evidence>
<dbReference type="SUPFAM" id="SSF82866">
    <property type="entry name" value="Multidrug efflux transporter AcrB transmembrane domain"/>
    <property type="match status" value="1"/>
</dbReference>
<dbReference type="GO" id="GO:0006605">
    <property type="term" value="P:protein targeting"/>
    <property type="evidence" value="ECO:0007669"/>
    <property type="project" value="UniProtKB-UniRule"/>
</dbReference>
<keyword evidence="3 9" id="KW-1003">Cell membrane</keyword>
<dbReference type="NCBIfam" id="TIGR00916">
    <property type="entry name" value="2A0604s01"/>
    <property type="match status" value="1"/>
</dbReference>
<dbReference type="Proteomes" id="UP000321723">
    <property type="component" value="Unassembled WGS sequence"/>
</dbReference>
<dbReference type="InterPro" id="IPR055344">
    <property type="entry name" value="SecD_SecF_C_bact"/>
</dbReference>
<evidence type="ECO:0000256" key="8">
    <source>
        <dbReference type="ARBA" id="ARBA00023136"/>
    </source>
</evidence>
<dbReference type="GO" id="GO:0065002">
    <property type="term" value="P:intracellular protein transmembrane transport"/>
    <property type="evidence" value="ECO:0007669"/>
    <property type="project" value="UniProtKB-UniRule"/>
</dbReference>
<evidence type="ECO:0000256" key="2">
    <source>
        <dbReference type="ARBA" id="ARBA00022448"/>
    </source>
</evidence>
<comment type="caution">
    <text evidence="12">The sequence shown here is derived from an EMBL/GenBank/DDBJ whole genome shotgun (WGS) entry which is preliminary data.</text>
</comment>
<protein>
    <recommendedName>
        <fullName evidence="9">Protein-export membrane protein SecF</fullName>
    </recommendedName>
</protein>
<comment type="function">
    <text evidence="9">Part of the Sec protein translocase complex. Interacts with the SecYEG preprotein conducting channel. SecDF uses the proton motive force (PMF) to complete protein translocation after the ATP-dependent function of SecA.</text>
</comment>
<feature type="transmembrane region" description="Helical" evidence="9">
    <location>
        <begin position="254"/>
        <end position="273"/>
    </location>
</feature>
<dbReference type="Pfam" id="PF07549">
    <property type="entry name" value="Sec_GG"/>
    <property type="match status" value="1"/>
</dbReference>
<evidence type="ECO:0000313" key="15">
    <source>
        <dbReference type="Proteomes" id="UP000564629"/>
    </source>
</evidence>
<keyword evidence="8 9" id="KW-0472">Membrane</keyword>
<evidence type="ECO:0000256" key="6">
    <source>
        <dbReference type="ARBA" id="ARBA00022989"/>
    </source>
</evidence>
<dbReference type="NCBIfam" id="TIGR00966">
    <property type="entry name" value="transloc_SecF"/>
    <property type="match status" value="1"/>
</dbReference>
<dbReference type="GO" id="GO:0015450">
    <property type="term" value="F:protein-transporting ATPase activity"/>
    <property type="evidence" value="ECO:0007669"/>
    <property type="project" value="InterPro"/>
</dbReference>
<feature type="transmembrane region" description="Helical" evidence="9">
    <location>
        <begin position="27"/>
        <end position="44"/>
    </location>
</feature>
<dbReference type="InterPro" id="IPR022813">
    <property type="entry name" value="SecD/SecF_arch_bac"/>
</dbReference>